<dbReference type="InterPro" id="IPR041078">
    <property type="entry name" value="Plavaka"/>
</dbReference>
<accession>A0A060S3Q2</accession>
<evidence type="ECO:0000313" key="1">
    <source>
        <dbReference type="EMBL" id="CDO69052.1"/>
    </source>
</evidence>
<comment type="caution">
    <text evidence="1">The sequence shown here is derived from an EMBL/GenBank/DDBJ whole genome shotgun (WGS) entry which is preliminary data.</text>
</comment>
<feature type="non-terminal residue" evidence="1">
    <location>
        <position position="170"/>
    </location>
</feature>
<gene>
    <name evidence="1" type="ORF">BN946_scf184992.g1</name>
</gene>
<proteinExistence type="predicted"/>
<dbReference type="Pfam" id="PF18759">
    <property type="entry name" value="Plavaka"/>
    <property type="match status" value="1"/>
</dbReference>
<dbReference type="HOGENOM" id="CLU_1574494_0_0_1"/>
<sequence length="170" mass="19308">MYKHCCRTAPAKYGSFTNNRSFLQKVDSLPGPKASWKLIEITVTGNQKDADGQFMKERLDCWARNPVEVIGDLLGNPEFKNDITFAPYIQELEELQRQLENATDAEKERIFEEMASAEWWRKIQEALSAQVPHATVAPVILATDKTQLSTFSGDKQAWPVYLTIGNINKD</sequence>
<dbReference type="OrthoDB" id="2418900at2759"/>
<keyword evidence="2" id="KW-1185">Reference proteome</keyword>
<evidence type="ECO:0000313" key="2">
    <source>
        <dbReference type="Proteomes" id="UP000029665"/>
    </source>
</evidence>
<dbReference type="AlphaFoldDB" id="A0A060S3Q2"/>
<feature type="non-terminal residue" evidence="1">
    <location>
        <position position="1"/>
    </location>
</feature>
<organism evidence="1 2">
    <name type="scientific">Pycnoporus cinnabarinus</name>
    <name type="common">Cinnabar-red polypore</name>
    <name type="synonym">Trametes cinnabarina</name>
    <dbReference type="NCBI Taxonomy" id="5643"/>
    <lineage>
        <taxon>Eukaryota</taxon>
        <taxon>Fungi</taxon>
        <taxon>Dikarya</taxon>
        <taxon>Basidiomycota</taxon>
        <taxon>Agaricomycotina</taxon>
        <taxon>Agaricomycetes</taxon>
        <taxon>Polyporales</taxon>
        <taxon>Polyporaceae</taxon>
        <taxon>Trametes</taxon>
    </lineage>
</organism>
<dbReference type="Proteomes" id="UP000029665">
    <property type="component" value="Unassembled WGS sequence"/>
</dbReference>
<reference evidence="1" key="1">
    <citation type="submission" date="2014-01" db="EMBL/GenBank/DDBJ databases">
        <title>The genome of the white-rot fungus Pycnoporus cinnabarinus: a basidiomycete model with a versatile arsenal for lignocellulosic biomass breakdown.</title>
        <authorList>
            <person name="Levasseur A."/>
            <person name="Lomascolo A."/>
            <person name="Ruiz-Duenas F.J."/>
            <person name="Uzan E."/>
            <person name="Piumi F."/>
            <person name="Kues U."/>
            <person name="Ram A.F.J."/>
            <person name="Murat C."/>
            <person name="Haon M."/>
            <person name="Benoit I."/>
            <person name="Arfi Y."/>
            <person name="Chevret D."/>
            <person name="Drula E."/>
            <person name="Kwon M.J."/>
            <person name="Gouret P."/>
            <person name="Lesage-Meessen L."/>
            <person name="Lombard V."/>
            <person name="Mariette J."/>
            <person name="Noirot C."/>
            <person name="Park J."/>
            <person name="Patyshakuliyeva A."/>
            <person name="Wieneger R.A.B."/>
            <person name="Wosten H.A.B."/>
            <person name="Martin F."/>
            <person name="Coutinho P.M."/>
            <person name="de Vries R."/>
            <person name="Martinez A.T."/>
            <person name="Klopp C."/>
            <person name="Pontarotti P."/>
            <person name="Henrissat B."/>
            <person name="Record E."/>
        </authorList>
    </citation>
    <scope>NUCLEOTIDE SEQUENCE [LARGE SCALE GENOMIC DNA]</scope>
    <source>
        <strain evidence="1">BRFM137</strain>
    </source>
</reference>
<protein>
    <submittedName>
        <fullName evidence="1">Uncharacterized protein</fullName>
    </submittedName>
</protein>
<name>A0A060S3Q2_PYCCI</name>
<dbReference type="EMBL" id="CCBP010000033">
    <property type="protein sequence ID" value="CDO69052.1"/>
    <property type="molecule type" value="Genomic_DNA"/>
</dbReference>
<dbReference type="STRING" id="5643.A0A060S3Q2"/>